<evidence type="ECO:0000313" key="2">
    <source>
        <dbReference type="Proteomes" id="UP000182375"/>
    </source>
</evidence>
<dbReference type="AlphaFoldDB" id="A0A1H4QG43"/>
<sequence>MGWVSAGDYEVALDGGKVVCRNAAGRLLKSVPPKIADDPAVVGLKQLVEWLERHERQCDLVHSAAADRTHDVFGRLDPTDPARFAHAWLAAAHYTEELDRALCAAAWSG</sequence>
<gene>
    <name evidence="1" type="ORF">SAMN04490357_1396</name>
</gene>
<evidence type="ECO:0000313" key="1">
    <source>
        <dbReference type="EMBL" id="SEC18611.1"/>
    </source>
</evidence>
<dbReference type="STRING" id="67331.SAMN04490357_1396"/>
<reference evidence="1 2" key="1">
    <citation type="submission" date="2016-10" db="EMBL/GenBank/DDBJ databases">
        <authorList>
            <person name="de Groot N.N."/>
        </authorList>
    </citation>
    <scope>NUCLEOTIDE SEQUENCE [LARGE SCALE GENOMIC DNA]</scope>
    <source>
        <strain evidence="1 2">DSM 40306</strain>
    </source>
</reference>
<dbReference type="EMBL" id="FNTD01000004">
    <property type="protein sequence ID" value="SEC18611.1"/>
    <property type="molecule type" value="Genomic_DNA"/>
</dbReference>
<accession>A0A1H4QG43</accession>
<dbReference type="Proteomes" id="UP000182375">
    <property type="component" value="Unassembled WGS sequence"/>
</dbReference>
<protein>
    <submittedName>
        <fullName evidence="1">Uncharacterized protein</fullName>
    </submittedName>
</protein>
<organism evidence="1 2">
    <name type="scientific">Streptomyces misionensis</name>
    <dbReference type="NCBI Taxonomy" id="67331"/>
    <lineage>
        <taxon>Bacteria</taxon>
        <taxon>Bacillati</taxon>
        <taxon>Actinomycetota</taxon>
        <taxon>Actinomycetes</taxon>
        <taxon>Kitasatosporales</taxon>
        <taxon>Streptomycetaceae</taxon>
        <taxon>Streptomyces</taxon>
    </lineage>
</organism>
<proteinExistence type="predicted"/>
<name>A0A1H4QG43_9ACTN</name>